<dbReference type="GO" id="GO:0009055">
    <property type="term" value="F:electron transfer activity"/>
    <property type="evidence" value="ECO:0007669"/>
    <property type="project" value="InterPro"/>
</dbReference>
<organism evidence="2">
    <name type="scientific">Schlesneria paludicola</name>
    <dbReference type="NCBI Taxonomy" id="360056"/>
    <lineage>
        <taxon>Bacteria</taxon>
        <taxon>Pseudomonadati</taxon>
        <taxon>Planctomycetota</taxon>
        <taxon>Planctomycetia</taxon>
        <taxon>Planctomycetales</taxon>
        <taxon>Planctomycetaceae</taxon>
        <taxon>Schlesneria</taxon>
    </lineage>
</organism>
<reference evidence="2" key="1">
    <citation type="journal article" date="2020" name="mSystems">
        <title>Genome- and Community-Level Interaction Insights into Carbon Utilization and Element Cycling Functions of Hydrothermarchaeota in Hydrothermal Sediment.</title>
        <authorList>
            <person name="Zhou Z."/>
            <person name="Liu Y."/>
            <person name="Xu W."/>
            <person name="Pan J."/>
            <person name="Luo Z.H."/>
            <person name="Li M."/>
        </authorList>
    </citation>
    <scope>NUCLEOTIDE SEQUENCE [LARGE SCALE GENOMIC DNA]</scope>
    <source>
        <strain evidence="2">SpSt-508</strain>
    </source>
</reference>
<gene>
    <name evidence="2" type="ORF">ENS64_03110</name>
</gene>
<dbReference type="GO" id="GO:0022900">
    <property type="term" value="P:electron transport chain"/>
    <property type="evidence" value="ECO:0007669"/>
    <property type="project" value="InterPro"/>
</dbReference>
<dbReference type="EMBL" id="DSVQ01000006">
    <property type="protein sequence ID" value="HGT38244.1"/>
    <property type="molecule type" value="Genomic_DNA"/>
</dbReference>
<evidence type="ECO:0000313" key="2">
    <source>
        <dbReference type="EMBL" id="HGT38244.1"/>
    </source>
</evidence>
<dbReference type="Gene3D" id="1.20.120.10">
    <property type="entry name" value="Cytochrome c/b562"/>
    <property type="match status" value="1"/>
</dbReference>
<evidence type="ECO:0008006" key="3">
    <source>
        <dbReference type="Google" id="ProtNLM"/>
    </source>
</evidence>
<dbReference type="GO" id="GO:0005506">
    <property type="term" value="F:iron ion binding"/>
    <property type="evidence" value="ECO:0007669"/>
    <property type="project" value="InterPro"/>
</dbReference>
<proteinExistence type="predicted"/>
<comment type="caution">
    <text evidence="2">The sequence shown here is derived from an EMBL/GenBank/DDBJ whole genome shotgun (WGS) entry which is preliminary data.</text>
</comment>
<feature type="chain" id="PRO_5028054283" description="Cytochrome c" evidence="1">
    <location>
        <begin position="24"/>
        <end position="138"/>
    </location>
</feature>
<dbReference type="SUPFAM" id="SSF47175">
    <property type="entry name" value="Cytochromes"/>
    <property type="match status" value="1"/>
</dbReference>
<accession>A0A7C4QMG6</accession>
<feature type="signal peptide" evidence="1">
    <location>
        <begin position="1"/>
        <end position="23"/>
    </location>
</feature>
<protein>
    <recommendedName>
        <fullName evidence="3">Cytochrome c</fullName>
    </recommendedName>
</protein>
<sequence>MKKLAGVVLALAAVGWLSVASHAQVTKGKSRLALTKQLMAGLVRPNCAGLGDALKQTPADDKAWDELAIKAALLNEAGYLLMDDGRCPDAVWAGAAKTLREASAEVLAKIEAKDQAGAQSAFANVTKACAECHKAHKK</sequence>
<dbReference type="GO" id="GO:0020037">
    <property type="term" value="F:heme binding"/>
    <property type="evidence" value="ECO:0007669"/>
    <property type="project" value="InterPro"/>
</dbReference>
<dbReference type="InterPro" id="IPR010980">
    <property type="entry name" value="Cyt_c/b562"/>
</dbReference>
<keyword evidence="1" id="KW-0732">Signal</keyword>
<dbReference type="AlphaFoldDB" id="A0A7C4QMG6"/>
<evidence type="ECO:0000256" key="1">
    <source>
        <dbReference type="SAM" id="SignalP"/>
    </source>
</evidence>
<name>A0A7C4QMG6_9PLAN</name>